<organism evidence="2 3">
    <name type="scientific">Reticulomyxa filosa</name>
    <dbReference type="NCBI Taxonomy" id="46433"/>
    <lineage>
        <taxon>Eukaryota</taxon>
        <taxon>Sar</taxon>
        <taxon>Rhizaria</taxon>
        <taxon>Retaria</taxon>
        <taxon>Foraminifera</taxon>
        <taxon>Monothalamids</taxon>
        <taxon>Reticulomyxidae</taxon>
        <taxon>Reticulomyxa</taxon>
    </lineage>
</organism>
<feature type="transmembrane region" description="Helical" evidence="1">
    <location>
        <begin position="300"/>
        <end position="322"/>
    </location>
</feature>
<dbReference type="Proteomes" id="UP000023152">
    <property type="component" value="Unassembled WGS sequence"/>
</dbReference>
<evidence type="ECO:0000256" key="1">
    <source>
        <dbReference type="SAM" id="Phobius"/>
    </source>
</evidence>
<reference evidence="2 3" key="1">
    <citation type="journal article" date="2013" name="Curr. Biol.">
        <title>The Genome of the Foraminiferan Reticulomyxa filosa.</title>
        <authorList>
            <person name="Glockner G."/>
            <person name="Hulsmann N."/>
            <person name="Schleicher M."/>
            <person name="Noegel A.A."/>
            <person name="Eichinger L."/>
            <person name="Gallinger C."/>
            <person name="Pawlowski J."/>
            <person name="Sierra R."/>
            <person name="Euteneuer U."/>
            <person name="Pillet L."/>
            <person name="Moustafa A."/>
            <person name="Platzer M."/>
            <person name="Groth M."/>
            <person name="Szafranski K."/>
            <person name="Schliwa M."/>
        </authorList>
    </citation>
    <scope>NUCLEOTIDE SEQUENCE [LARGE SCALE GENOMIC DNA]</scope>
</reference>
<dbReference type="AlphaFoldDB" id="X6NMS2"/>
<sequence>MVGYGYFDTCVSPGLSTTYTINYNNDSFLAYPRVYGVQIWVDKGSDMQLQVVIQNSKAQQKEVCFQNDVYGTGIMILLCQWSDGSFFTAGTLIYITFSSSDTYSACCSFTSQYAMMQQLSQKKEGYIVQSCPYNYGSYSSEYSSNVPSQIYYYLYRYDQIINSISAEFTVILYTYICVYLGYTSETDFNTCLVVERISDLDSLTKVPSYDYNSLVSGENNIINFNCSYRIELDDLYLDNYYEQKVKFSLPSSSLFMNDHPSLYYLISVNLPLTYCNSIWYDEGTSKLVLHFSYDVIQTYQFWLCILIGIVSIVILLCSYPCVRANCWILRQCAAGHYRRYKFRANVRRCMAKKRQFHALRYQVLLSACKERGVVDILVGYLDDLENVPGLRHLRDDATIARYYVFDTATIQEANSRQPLLLKYN</sequence>
<keyword evidence="1" id="KW-0472">Membrane</keyword>
<protein>
    <submittedName>
        <fullName evidence="2">Uncharacterized protein</fullName>
    </submittedName>
</protein>
<dbReference type="EMBL" id="ASPP01007342">
    <property type="protein sequence ID" value="ETO27301.1"/>
    <property type="molecule type" value="Genomic_DNA"/>
</dbReference>
<keyword evidence="1" id="KW-0812">Transmembrane</keyword>
<evidence type="ECO:0000313" key="2">
    <source>
        <dbReference type="EMBL" id="ETO27301.1"/>
    </source>
</evidence>
<name>X6NMS2_RETFI</name>
<comment type="caution">
    <text evidence="2">The sequence shown here is derived from an EMBL/GenBank/DDBJ whole genome shotgun (WGS) entry which is preliminary data.</text>
</comment>
<gene>
    <name evidence="2" type="ORF">RFI_09836</name>
</gene>
<keyword evidence="3" id="KW-1185">Reference proteome</keyword>
<proteinExistence type="predicted"/>
<evidence type="ECO:0000313" key="3">
    <source>
        <dbReference type="Proteomes" id="UP000023152"/>
    </source>
</evidence>
<accession>X6NMS2</accession>
<keyword evidence="1" id="KW-1133">Transmembrane helix</keyword>